<dbReference type="InterPro" id="IPR029063">
    <property type="entry name" value="SAM-dependent_MTases_sf"/>
</dbReference>
<dbReference type="PANTHER" id="PTHR43648">
    <property type="entry name" value="ELECTRON TRANSFER FLAVOPROTEIN BETA SUBUNIT LYSINE METHYLTRANSFERASE"/>
    <property type="match status" value="1"/>
</dbReference>
<dbReference type="Proteomes" id="UP000632766">
    <property type="component" value="Unassembled WGS sequence"/>
</dbReference>
<accession>A0A8J7L6F2</accession>
<name>A0A8J7L6F2_9NOST</name>
<evidence type="ECO:0000256" key="3">
    <source>
        <dbReference type="ARBA" id="ARBA00022603"/>
    </source>
</evidence>
<keyword evidence="7" id="KW-0687">Ribonucleoprotein</keyword>
<keyword evidence="8" id="KW-1185">Reference proteome</keyword>
<dbReference type="RefSeq" id="WP_198124198.1">
    <property type="nucleotide sequence ID" value="NZ_JAECZC010000010.1"/>
</dbReference>
<dbReference type="EMBL" id="JAECZC010000010">
    <property type="protein sequence ID" value="MBH8562234.1"/>
    <property type="molecule type" value="Genomic_DNA"/>
</dbReference>
<evidence type="ECO:0000313" key="7">
    <source>
        <dbReference type="EMBL" id="MBH8562234.1"/>
    </source>
</evidence>
<dbReference type="EC" id="2.1.1.-" evidence="6"/>
<protein>
    <recommendedName>
        <fullName evidence="6">Ribosomal protein L11 methyltransferase</fullName>
        <shortName evidence="6">L11 Mtase</shortName>
        <ecNumber evidence="6">2.1.1.-</ecNumber>
    </recommendedName>
</protein>
<comment type="similarity">
    <text evidence="1 6">Belongs to the methyltransferase superfamily. PrmA family.</text>
</comment>
<keyword evidence="7" id="KW-0689">Ribosomal protein</keyword>
<feature type="binding site" evidence="6">
    <location>
        <position position="139"/>
    </location>
    <ligand>
        <name>S-adenosyl-L-methionine</name>
        <dbReference type="ChEBI" id="CHEBI:59789"/>
    </ligand>
</feature>
<keyword evidence="2 6" id="KW-0963">Cytoplasm</keyword>
<dbReference type="InterPro" id="IPR050078">
    <property type="entry name" value="Ribosomal_L11_MeTrfase_PrmA"/>
</dbReference>
<dbReference type="GO" id="GO:0005840">
    <property type="term" value="C:ribosome"/>
    <property type="evidence" value="ECO:0007669"/>
    <property type="project" value="UniProtKB-KW"/>
</dbReference>
<evidence type="ECO:0000256" key="2">
    <source>
        <dbReference type="ARBA" id="ARBA00022490"/>
    </source>
</evidence>
<comment type="subcellular location">
    <subcellularLocation>
        <location evidence="6">Cytoplasm</location>
    </subcellularLocation>
</comment>
<evidence type="ECO:0000256" key="6">
    <source>
        <dbReference type="HAMAP-Rule" id="MF_00735"/>
    </source>
</evidence>
<dbReference type="Pfam" id="PF06325">
    <property type="entry name" value="PrmA"/>
    <property type="match status" value="1"/>
</dbReference>
<keyword evidence="5 6" id="KW-0949">S-adenosyl-L-methionine</keyword>
<dbReference type="Gene3D" id="3.40.50.150">
    <property type="entry name" value="Vaccinia Virus protein VP39"/>
    <property type="match status" value="1"/>
</dbReference>
<evidence type="ECO:0000256" key="4">
    <source>
        <dbReference type="ARBA" id="ARBA00022679"/>
    </source>
</evidence>
<dbReference type="CDD" id="cd02440">
    <property type="entry name" value="AdoMet_MTases"/>
    <property type="match status" value="1"/>
</dbReference>
<dbReference type="PIRSF" id="PIRSF000401">
    <property type="entry name" value="RPL11_MTase"/>
    <property type="match status" value="1"/>
</dbReference>
<keyword evidence="4 6" id="KW-0808">Transferase</keyword>
<dbReference type="GO" id="GO:0008276">
    <property type="term" value="F:protein methyltransferase activity"/>
    <property type="evidence" value="ECO:0007669"/>
    <property type="project" value="UniProtKB-UniRule"/>
</dbReference>
<dbReference type="SUPFAM" id="SSF53335">
    <property type="entry name" value="S-adenosyl-L-methionine-dependent methyltransferases"/>
    <property type="match status" value="1"/>
</dbReference>
<dbReference type="InterPro" id="IPR004498">
    <property type="entry name" value="Ribosomal_PrmA_MeTrfase"/>
</dbReference>
<gene>
    <name evidence="6" type="primary">prmA</name>
    <name evidence="7" type="ORF">I8748_08605</name>
</gene>
<dbReference type="GO" id="GO:0005737">
    <property type="term" value="C:cytoplasm"/>
    <property type="evidence" value="ECO:0007669"/>
    <property type="project" value="UniProtKB-SubCell"/>
</dbReference>
<reference evidence="7 8" key="1">
    <citation type="journal article" date="2021" name="Int. J. Syst. Evol. Microbiol.">
        <title>Amazonocrinis nigriterrae gen. nov., sp. nov., Atlanticothrix silvestris gen. nov., sp. nov. and Dendronalium phyllosphericum gen. nov., sp. nov., nostocacean cyanobacteria from Brazilian environments.</title>
        <authorList>
            <person name="Alvarenga D.O."/>
            <person name="Andreote A.P.D."/>
            <person name="Branco L.H.Z."/>
            <person name="Delbaje E."/>
            <person name="Cruz R.B."/>
            <person name="Varani A.M."/>
            <person name="Fiore M.F."/>
        </authorList>
    </citation>
    <scope>NUCLEOTIDE SEQUENCE [LARGE SCALE GENOMIC DNA]</scope>
    <source>
        <strain evidence="7 8">CENA67</strain>
    </source>
</reference>
<dbReference type="AlphaFoldDB" id="A0A8J7L6F2"/>
<dbReference type="PANTHER" id="PTHR43648:SF1">
    <property type="entry name" value="ELECTRON TRANSFER FLAVOPROTEIN BETA SUBUNIT LYSINE METHYLTRANSFERASE"/>
    <property type="match status" value="1"/>
</dbReference>
<dbReference type="HAMAP" id="MF_00735">
    <property type="entry name" value="Methyltr_PrmA"/>
    <property type="match status" value="1"/>
</dbReference>
<evidence type="ECO:0000256" key="1">
    <source>
        <dbReference type="ARBA" id="ARBA00009741"/>
    </source>
</evidence>
<feature type="binding site" evidence="6">
    <location>
        <position position="195"/>
    </location>
    <ligand>
        <name>S-adenosyl-L-methionine</name>
        <dbReference type="ChEBI" id="CHEBI:59789"/>
    </ligand>
</feature>
<comment type="function">
    <text evidence="6">Methylates ribosomal protein L11.</text>
</comment>
<organism evidence="7 8">
    <name type="scientific">Amazonocrinis nigriterrae CENA67</name>
    <dbReference type="NCBI Taxonomy" id="2794033"/>
    <lineage>
        <taxon>Bacteria</taxon>
        <taxon>Bacillati</taxon>
        <taxon>Cyanobacteriota</taxon>
        <taxon>Cyanophyceae</taxon>
        <taxon>Nostocales</taxon>
        <taxon>Nostocaceae</taxon>
        <taxon>Amazonocrinis</taxon>
        <taxon>Amazonocrinis nigriterrae</taxon>
    </lineage>
</organism>
<comment type="caution">
    <text evidence="7">The sequence shown here is derived from an EMBL/GenBank/DDBJ whole genome shotgun (WGS) entry which is preliminary data.</text>
</comment>
<feature type="binding site" evidence="6">
    <location>
        <position position="173"/>
    </location>
    <ligand>
        <name>S-adenosyl-L-methionine</name>
        <dbReference type="ChEBI" id="CHEBI:59789"/>
    </ligand>
</feature>
<proteinExistence type="inferred from homology"/>
<feature type="binding site" evidence="6">
    <location>
        <position position="243"/>
    </location>
    <ligand>
        <name>S-adenosyl-L-methionine</name>
        <dbReference type="ChEBI" id="CHEBI:59789"/>
    </ligand>
</feature>
<dbReference type="GO" id="GO:0032259">
    <property type="term" value="P:methylation"/>
    <property type="evidence" value="ECO:0007669"/>
    <property type="project" value="UniProtKB-KW"/>
</dbReference>
<keyword evidence="3 6" id="KW-0489">Methyltransferase</keyword>
<comment type="catalytic activity">
    <reaction evidence="6">
        <text>L-lysyl-[protein] + 3 S-adenosyl-L-methionine = N(6),N(6),N(6)-trimethyl-L-lysyl-[protein] + 3 S-adenosyl-L-homocysteine + 3 H(+)</text>
        <dbReference type="Rhea" id="RHEA:54192"/>
        <dbReference type="Rhea" id="RHEA-COMP:9752"/>
        <dbReference type="Rhea" id="RHEA-COMP:13826"/>
        <dbReference type="ChEBI" id="CHEBI:15378"/>
        <dbReference type="ChEBI" id="CHEBI:29969"/>
        <dbReference type="ChEBI" id="CHEBI:57856"/>
        <dbReference type="ChEBI" id="CHEBI:59789"/>
        <dbReference type="ChEBI" id="CHEBI:61961"/>
    </reaction>
</comment>
<dbReference type="NCBIfam" id="TIGR00406">
    <property type="entry name" value="prmA"/>
    <property type="match status" value="1"/>
</dbReference>
<sequence>MANTWWELEILCEPALEDSVFWRLENFGSRGTASESKGNSCIVKAYLARYQAQLLDLAALSLWLRQDALCVGLSVPTLHWRLIDEEDWASSWKQYWQPQEIGDRFLINPAWLPLPESSERLVIRLDPGVAFGTGTHATTQLCLESLEMRMTDLPEAFAGKTSKREPVVIADIGCGSGILSMGAVLLGAEKVYAVDTDPLAVQSTFSNRALNDISPERLIPAEGSVDIVTRLIGGQPVDGIVCNILANVIIELIPEITAIAKPSTWAIFSGILLEQSKAVADALEEHGWVVATLWKRKEWCCLNVRRS</sequence>
<evidence type="ECO:0000256" key="5">
    <source>
        <dbReference type="ARBA" id="ARBA00022691"/>
    </source>
</evidence>
<evidence type="ECO:0000313" key="8">
    <source>
        <dbReference type="Proteomes" id="UP000632766"/>
    </source>
</evidence>